<accession>A0A1M7YLR3</accession>
<dbReference type="InterPro" id="IPR050707">
    <property type="entry name" value="HTH_MetabolicPath_Reg"/>
</dbReference>
<dbReference type="FunFam" id="1.10.10.10:FF:000056">
    <property type="entry name" value="IclR family transcriptional regulator"/>
    <property type="match status" value="1"/>
</dbReference>
<dbReference type="AlphaFoldDB" id="A0A1M7YLR3"/>
<gene>
    <name evidence="6" type="ORF">SAMN02745220_05205</name>
</gene>
<dbReference type="Pfam" id="PF01614">
    <property type="entry name" value="IclR_C"/>
    <property type="match status" value="1"/>
</dbReference>
<feature type="domain" description="IclR-ED" evidence="5">
    <location>
        <begin position="64"/>
        <end position="244"/>
    </location>
</feature>
<dbReference type="STRING" id="1121416.SAMN02745220_05205"/>
<dbReference type="InterPro" id="IPR036388">
    <property type="entry name" value="WH-like_DNA-bd_sf"/>
</dbReference>
<dbReference type="Gene3D" id="3.30.450.40">
    <property type="match status" value="1"/>
</dbReference>
<protein>
    <submittedName>
        <fullName evidence="6">Transcriptional regulator, IclR family</fullName>
    </submittedName>
</protein>
<sequence length="244" mass="27162">MTSVQRSMQILEAFDSNNRNLSLSDLVKTTGLNRSAVQRFLYTLESLGYLKKDQSTKRFGLTPKVMSLGYNYLKGERLVEIATPLLLEARKRTGNAVYLGTLYETDIIYLVRLPQRFLLLESTLPGRRVPAFCSGRAILAHLPDQEVEDLLRRSSMEKITPFTIVDIKGNMDEVDKARKQGYVISSQEQLIGEIAISSAVVGRTGTPLAAVYVSVNFSEWSIEKIKAELVPVVIEVAGSIGAQF</sequence>
<dbReference type="EMBL" id="FRFE01000062">
    <property type="protein sequence ID" value="SHO53564.1"/>
    <property type="molecule type" value="Genomic_DNA"/>
</dbReference>
<dbReference type="SMART" id="SM00346">
    <property type="entry name" value="HTH_ICLR"/>
    <property type="match status" value="1"/>
</dbReference>
<reference evidence="6 7" key="1">
    <citation type="submission" date="2016-12" db="EMBL/GenBank/DDBJ databases">
        <authorList>
            <person name="Song W.-J."/>
            <person name="Kurnit D.M."/>
        </authorList>
    </citation>
    <scope>NUCLEOTIDE SEQUENCE [LARGE SCALE GENOMIC DNA]</scope>
    <source>
        <strain evidence="6 7">DSM 18488</strain>
    </source>
</reference>
<dbReference type="InterPro" id="IPR005471">
    <property type="entry name" value="Tscrpt_reg_IclR_N"/>
</dbReference>
<dbReference type="PANTHER" id="PTHR30136">
    <property type="entry name" value="HELIX-TURN-HELIX TRANSCRIPTIONAL REGULATOR, ICLR FAMILY"/>
    <property type="match status" value="1"/>
</dbReference>
<evidence type="ECO:0000259" key="4">
    <source>
        <dbReference type="PROSITE" id="PS51077"/>
    </source>
</evidence>
<dbReference type="SUPFAM" id="SSF46785">
    <property type="entry name" value="Winged helix' DNA-binding domain"/>
    <property type="match status" value="1"/>
</dbReference>
<dbReference type="GO" id="GO:0003677">
    <property type="term" value="F:DNA binding"/>
    <property type="evidence" value="ECO:0007669"/>
    <property type="project" value="UniProtKB-KW"/>
</dbReference>
<keyword evidence="1" id="KW-0805">Transcription regulation</keyword>
<evidence type="ECO:0000256" key="3">
    <source>
        <dbReference type="ARBA" id="ARBA00023163"/>
    </source>
</evidence>
<dbReference type="PROSITE" id="PS51077">
    <property type="entry name" value="HTH_ICLR"/>
    <property type="match status" value="1"/>
</dbReference>
<feature type="domain" description="HTH iclR-type" evidence="4">
    <location>
        <begin position="1"/>
        <end position="63"/>
    </location>
</feature>
<dbReference type="PANTHER" id="PTHR30136:SF34">
    <property type="entry name" value="TRANSCRIPTIONAL REGULATOR"/>
    <property type="match status" value="1"/>
</dbReference>
<dbReference type="PROSITE" id="PS51078">
    <property type="entry name" value="ICLR_ED"/>
    <property type="match status" value="1"/>
</dbReference>
<dbReference type="GO" id="GO:0045892">
    <property type="term" value="P:negative regulation of DNA-templated transcription"/>
    <property type="evidence" value="ECO:0007669"/>
    <property type="project" value="TreeGrafter"/>
</dbReference>
<evidence type="ECO:0000313" key="6">
    <source>
        <dbReference type="EMBL" id="SHO53564.1"/>
    </source>
</evidence>
<keyword evidence="7" id="KW-1185">Reference proteome</keyword>
<keyword evidence="2" id="KW-0238">DNA-binding</keyword>
<dbReference type="InterPro" id="IPR014757">
    <property type="entry name" value="Tscrpt_reg_IclR_C"/>
</dbReference>
<proteinExistence type="predicted"/>
<dbReference type="SUPFAM" id="SSF55781">
    <property type="entry name" value="GAF domain-like"/>
    <property type="match status" value="1"/>
</dbReference>
<dbReference type="Pfam" id="PF09339">
    <property type="entry name" value="HTH_IclR"/>
    <property type="match status" value="1"/>
</dbReference>
<evidence type="ECO:0000256" key="2">
    <source>
        <dbReference type="ARBA" id="ARBA00023125"/>
    </source>
</evidence>
<dbReference type="InterPro" id="IPR029016">
    <property type="entry name" value="GAF-like_dom_sf"/>
</dbReference>
<keyword evidence="3" id="KW-0804">Transcription</keyword>
<evidence type="ECO:0000313" key="7">
    <source>
        <dbReference type="Proteomes" id="UP000184603"/>
    </source>
</evidence>
<dbReference type="GO" id="GO:0003700">
    <property type="term" value="F:DNA-binding transcription factor activity"/>
    <property type="evidence" value="ECO:0007669"/>
    <property type="project" value="TreeGrafter"/>
</dbReference>
<dbReference type="Proteomes" id="UP000184603">
    <property type="component" value="Unassembled WGS sequence"/>
</dbReference>
<dbReference type="Gene3D" id="1.10.10.10">
    <property type="entry name" value="Winged helix-like DNA-binding domain superfamily/Winged helix DNA-binding domain"/>
    <property type="match status" value="1"/>
</dbReference>
<name>A0A1M7YLR3_9BACT</name>
<evidence type="ECO:0000256" key="1">
    <source>
        <dbReference type="ARBA" id="ARBA00023015"/>
    </source>
</evidence>
<dbReference type="InterPro" id="IPR036390">
    <property type="entry name" value="WH_DNA-bd_sf"/>
</dbReference>
<evidence type="ECO:0000259" key="5">
    <source>
        <dbReference type="PROSITE" id="PS51078"/>
    </source>
</evidence>
<organism evidence="6 7">
    <name type="scientific">Desulfopila aestuarii DSM 18488</name>
    <dbReference type="NCBI Taxonomy" id="1121416"/>
    <lineage>
        <taxon>Bacteria</taxon>
        <taxon>Pseudomonadati</taxon>
        <taxon>Thermodesulfobacteriota</taxon>
        <taxon>Desulfobulbia</taxon>
        <taxon>Desulfobulbales</taxon>
        <taxon>Desulfocapsaceae</taxon>
        <taxon>Desulfopila</taxon>
    </lineage>
</organism>